<reference evidence="2" key="1">
    <citation type="journal article" date="2023" name="Science">
        <title>Genome structures resolve the early diversification of teleost fishes.</title>
        <authorList>
            <person name="Parey E."/>
            <person name="Louis A."/>
            <person name="Montfort J."/>
            <person name="Bouchez O."/>
            <person name="Roques C."/>
            <person name="Iampietro C."/>
            <person name="Lluch J."/>
            <person name="Castinel A."/>
            <person name="Donnadieu C."/>
            <person name="Desvignes T."/>
            <person name="Floi Bucao C."/>
            <person name="Jouanno E."/>
            <person name="Wen M."/>
            <person name="Mejri S."/>
            <person name="Dirks R."/>
            <person name="Jansen H."/>
            <person name="Henkel C."/>
            <person name="Chen W.J."/>
            <person name="Zahm M."/>
            <person name="Cabau C."/>
            <person name="Klopp C."/>
            <person name="Thompson A.W."/>
            <person name="Robinson-Rechavi M."/>
            <person name="Braasch I."/>
            <person name="Lecointre G."/>
            <person name="Bobe J."/>
            <person name="Postlethwait J.H."/>
            <person name="Berthelot C."/>
            <person name="Roest Crollius H."/>
            <person name="Guiguen Y."/>
        </authorList>
    </citation>
    <scope>NUCLEOTIDE SEQUENCE</scope>
    <source>
        <strain evidence="2">Concon-B</strain>
    </source>
</reference>
<sequence>MRKAAGGEELHNSRPNRLLIVLGAVCLRRERELLYRTAPRCPGETARRGSRQTDGSAEGFAGHTDSRTDA</sequence>
<keyword evidence="3" id="KW-1185">Reference proteome</keyword>
<dbReference type="EMBL" id="JAFJMO010000019">
    <property type="protein sequence ID" value="KAJ8249904.1"/>
    <property type="molecule type" value="Genomic_DNA"/>
</dbReference>
<evidence type="ECO:0000256" key="1">
    <source>
        <dbReference type="SAM" id="MobiDB-lite"/>
    </source>
</evidence>
<accession>A0A9Q1HN28</accession>
<comment type="caution">
    <text evidence="2">The sequence shown here is derived from an EMBL/GenBank/DDBJ whole genome shotgun (WGS) entry which is preliminary data.</text>
</comment>
<protein>
    <submittedName>
        <fullName evidence="2">Uncharacterized protein</fullName>
    </submittedName>
</protein>
<evidence type="ECO:0000313" key="3">
    <source>
        <dbReference type="Proteomes" id="UP001152803"/>
    </source>
</evidence>
<gene>
    <name evidence="2" type="ORF">COCON_G00231200</name>
</gene>
<feature type="region of interest" description="Disordered" evidence="1">
    <location>
        <begin position="41"/>
        <end position="70"/>
    </location>
</feature>
<dbReference type="Proteomes" id="UP001152803">
    <property type="component" value="Unassembled WGS sequence"/>
</dbReference>
<organism evidence="2 3">
    <name type="scientific">Conger conger</name>
    <name type="common">Conger eel</name>
    <name type="synonym">Muraena conger</name>
    <dbReference type="NCBI Taxonomy" id="82655"/>
    <lineage>
        <taxon>Eukaryota</taxon>
        <taxon>Metazoa</taxon>
        <taxon>Chordata</taxon>
        <taxon>Craniata</taxon>
        <taxon>Vertebrata</taxon>
        <taxon>Euteleostomi</taxon>
        <taxon>Actinopterygii</taxon>
        <taxon>Neopterygii</taxon>
        <taxon>Teleostei</taxon>
        <taxon>Anguilliformes</taxon>
        <taxon>Congridae</taxon>
        <taxon>Conger</taxon>
    </lineage>
</organism>
<dbReference type="AlphaFoldDB" id="A0A9Q1HN28"/>
<evidence type="ECO:0000313" key="2">
    <source>
        <dbReference type="EMBL" id="KAJ8249904.1"/>
    </source>
</evidence>
<name>A0A9Q1HN28_CONCO</name>
<proteinExistence type="predicted"/>